<dbReference type="Gene3D" id="3.60.120.10">
    <property type="entry name" value="Anthranilate synthase"/>
    <property type="match status" value="1"/>
</dbReference>
<organism evidence="8 9">
    <name type="scientific">Brevibacterium pityocampae</name>
    <dbReference type="NCBI Taxonomy" id="506594"/>
    <lineage>
        <taxon>Bacteria</taxon>
        <taxon>Bacillati</taxon>
        <taxon>Actinomycetota</taxon>
        <taxon>Actinomycetes</taxon>
        <taxon>Micrococcales</taxon>
        <taxon>Brevibacteriaceae</taxon>
        <taxon>Brevibacterium</taxon>
    </lineage>
</organism>
<evidence type="ECO:0000256" key="4">
    <source>
        <dbReference type="ARBA" id="ARBA00023235"/>
    </source>
</evidence>
<dbReference type="EMBL" id="BAABGL010000003">
    <property type="protein sequence ID" value="GAA4385675.1"/>
    <property type="molecule type" value="Genomic_DNA"/>
</dbReference>
<evidence type="ECO:0000313" key="8">
    <source>
        <dbReference type="EMBL" id="GAA4385675.1"/>
    </source>
</evidence>
<feature type="region of interest" description="Disordered" evidence="6">
    <location>
        <begin position="203"/>
        <end position="236"/>
    </location>
</feature>
<dbReference type="InterPro" id="IPR005801">
    <property type="entry name" value="ADC_synthase"/>
</dbReference>
<gene>
    <name evidence="8" type="ORF">GCM10023167_07720</name>
</gene>
<dbReference type="InterPro" id="IPR015890">
    <property type="entry name" value="Chorismate_C"/>
</dbReference>
<evidence type="ECO:0000313" key="9">
    <source>
        <dbReference type="Proteomes" id="UP001500642"/>
    </source>
</evidence>
<sequence>MKTFDVTAGMPAPAPGFAVRSWFIDGVSPQAPRPFVQGLPASPQEFLAQLPPSGFSCWVRGTAGLVGIGRALRMRAAGPDRFDALSAAWQEIAAAAEVDNEVGLPGSGLIGFAALAFSAHSATASVIDIPRFVMGRRDGRVWLTAVTTPGDPEDAGGLALSHTPLAPPRAPRTRPGHVTPEDYVEIVARAVERLRAEAGTGAGAEAGAAGAPGTPAGAGASTGGGTSAGAGPAAGEPLGKVVLARDEVVETDEEIDVRAVLGRLNSAYPTCWTFDVAGLVGATPELLIGVTDGQVTSRVLAGTYQVQGDPAEEIAAARAQLGSAKDSSEHAFAIDSLAASLSTVSEDLHVDAEPHLLQLATVIHLASDAHGTLRRGDHGCPTALEVARAVHPTAAVGGFPKDRAIEVIEELEDADRGRFAGPVGWIDERGNGQFGIALRCGQLEAPNRIRLFAGAGIMPDSDPASELAETEAKLAPMKRALGVER</sequence>
<feature type="region of interest" description="Disordered" evidence="6">
    <location>
        <begin position="152"/>
        <end position="178"/>
    </location>
</feature>
<accession>A0ABP8J5W2</accession>
<dbReference type="Pfam" id="PF00425">
    <property type="entry name" value="Chorismate_bind"/>
    <property type="match status" value="1"/>
</dbReference>
<evidence type="ECO:0000256" key="2">
    <source>
        <dbReference type="ARBA" id="ARBA00005297"/>
    </source>
</evidence>
<dbReference type="InterPro" id="IPR004561">
    <property type="entry name" value="IsoChor_synthase"/>
</dbReference>
<evidence type="ECO:0000256" key="1">
    <source>
        <dbReference type="ARBA" id="ARBA00000799"/>
    </source>
</evidence>
<proteinExistence type="inferred from homology"/>
<evidence type="ECO:0000256" key="3">
    <source>
        <dbReference type="ARBA" id="ARBA00012824"/>
    </source>
</evidence>
<keyword evidence="9" id="KW-1185">Reference proteome</keyword>
<evidence type="ECO:0000256" key="5">
    <source>
        <dbReference type="ARBA" id="ARBA00041564"/>
    </source>
</evidence>
<dbReference type="NCBIfam" id="TIGR00543">
    <property type="entry name" value="isochor_syn"/>
    <property type="match status" value="1"/>
</dbReference>
<evidence type="ECO:0000259" key="7">
    <source>
        <dbReference type="Pfam" id="PF00425"/>
    </source>
</evidence>
<dbReference type="EC" id="5.4.4.2" evidence="3"/>
<protein>
    <recommendedName>
        <fullName evidence="3">isochorismate synthase</fullName>
        <ecNumber evidence="3">5.4.4.2</ecNumber>
    </recommendedName>
    <alternativeName>
        <fullName evidence="5">Isochorismate mutase</fullName>
    </alternativeName>
</protein>
<comment type="caution">
    <text evidence="8">The sequence shown here is derived from an EMBL/GenBank/DDBJ whole genome shotgun (WGS) entry which is preliminary data.</text>
</comment>
<feature type="domain" description="Chorismate-utilising enzyme C-terminal" evidence="7">
    <location>
        <begin position="238"/>
        <end position="473"/>
    </location>
</feature>
<dbReference type="PANTHER" id="PTHR42839">
    <property type="entry name" value="ISOCHORISMATE SYNTHASE ENTC"/>
    <property type="match status" value="1"/>
</dbReference>
<dbReference type="Proteomes" id="UP001500642">
    <property type="component" value="Unassembled WGS sequence"/>
</dbReference>
<reference evidence="9" key="1">
    <citation type="journal article" date="2019" name="Int. J. Syst. Evol. Microbiol.">
        <title>The Global Catalogue of Microorganisms (GCM) 10K type strain sequencing project: providing services to taxonomists for standard genome sequencing and annotation.</title>
        <authorList>
            <consortium name="The Broad Institute Genomics Platform"/>
            <consortium name="The Broad Institute Genome Sequencing Center for Infectious Disease"/>
            <person name="Wu L."/>
            <person name="Ma J."/>
        </authorList>
    </citation>
    <scope>NUCLEOTIDE SEQUENCE [LARGE SCALE GENOMIC DNA]</scope>
    <source>
        <strain evidence="9">JCM 17808</strain>
    </source>
</reference>
<name>A0ABP8J5W2_9MICO</name>
<keyword evidence="4" id="KW-0413">Isomerase</keyword>
<dbReference type="RefSeq" id="WP_345029972.1">
    <property type="nucleotide sequence ID" value="NZ_BAABGL010000003.1"/>
</dbReference>
<comment type="similarity">
    <text evidence="2">Belongs to the isochorismate synthase family.</text>
</comment>
<evidence type="ECO:0000256" key="6">
    <source>
        <dbReference type="SAM" id="MobiDB-lite"/>
    </source>
</evidence>
<comment type="catalytic activity">
    <reaction evidence="1">
        <text>chorismate = isochorismate</text>
        <dbReference type="Rhea" id="RHEA:18985"/>
        <dbReference type="ChEBI" id="CHEBI:29748"/>
        <dbReference type="ChEBI" id="CHEBI:29780"/>
        <dbReference type="EC" id="5.4.4.2"/>
    </reaction>
</comment>
<dbReference type="SUPFAM" id="SSF56322">
    <property type="entry name" value="ADC synthase"/>
    <property type="match status" value="1"/>
</dbReference>
<dbReference type="PANTHER" id="PTHR42839:SF2">
    <property type="entry name" value="ISOCHORISMATE SYNTHASE ENTC"/>
    <property type="match status" value="1"/>
</dbReference>
<feature type="compositionally biased region" description="Low complexity" evidence="6">
    <location>
        <begin position="203"/>
        <end position="219"/>
    </location>
</feature>